<evidence type="ECO:0000313" key="1">
    <source>
        <dbReference type="EMBL" id="MPC25249.1"/>
    </source>
</evidence>
<gene>
    <name evidence="1" type="ORF">E2C01_018354</name>
</gene>
<organism evidence="1 2">
    <name type="scientific">Portunus trituberculatus</name>
    <name type="common">Swimming crab</name>
    <name type="synonym">Neptunus trituberculatus</name>
    <dbReference type="NCBI Taxonomy" id="210409"/>
    <lineage>
        <taxon>Eukaryota</taxon>
        <taxon>Metazoa</taxon>
        <taxon>Ecdysozoa</taxon>
        <taxon>Arthropoda</taxon>
        <taxon>Crustacea</taxon>
        <taxon>Multicrustacea</taxon>
        <taxon>Malacostraca</taxon>
        <taxon>Eumalacostraca</taxon>
        <taxon>Eucarida</taxon>
        <taxon>Decapoda</taxon>
        <taxon>Pleocyemata</taxon>
        <taxon>Brachyura</taxon>
        <taxon>Eubrachyura</taxon>
        <taxon>Portunoidea</taxon>
        <taxon>Portunidae</taxon>
        <taxon>Portuninae</taxon>
        <taxon>Portunus</taxon>
    </lineage>
</organism>
<keyword evidence="2" id="KW-1185">Reference proteome</keyword>
<dbReference type="AlphaFoldDB" id="A0A5B7DVX1"/>
<name>A0A5B7DVX1_PORTR</name>
<evidence type="ECO:0000313" key="2">
    <source>
        <dbReference type="Proteomes" id="UP000324222"/>
    </source>
</evidence>
<proteinExistence type="predicted"/>
<comment type="caution">
    <text evidence="1">The sequence shown here is derived from an EMBL/GenBank/DDBJ whole genome shotgun (WGS) entry which is preliminary data.</text>
</comment>
<dbReference type="Proteomes" id="UP000324222">
    <property type="component" value="Unassembled WGS sequence"/>
</dbReference>
<accession>A0A5B7DVX1</accession>
<dbReference type="EMBL" id="VSRR010001438">
    <property type="protein sequence ID" value="MPC25249.1"/>
    <property type="molecule type" value="Genomic_DNA"/>
</dbReference>
<sequence length="119" mass="12701">MRGEGRRARDSLTLIQAKRTLNCPVVVQGPTASQGPRHLPGLVRCQGEGHNLANYSSPGLEGVGRPHKGPRGVGWAPWCSPQLFPGPSLGPDHTGIMCNTCTTLSPSSQTQTNIITKMY</sequence>
<protein>
    <submittedName>
        <fullName evidence="1">Uncharacterized protein</fullName>
    </submittedName>
</protein>
<reference evidence="1 2" key="1">
    <citation type="submission" date="2019-05" db="EMBL/GenBank/DDBJ databases">
        <title>Another draft genome of Portunus trituberculatus and its Hox gene families provides insights of decapod evolution.</title>
        <authorList>
            <person name="Jeong J.-H."/>
            <person name="Song I."/>
            <person name="Kim S."/>
            <person name="Choi T."/>
            <person name="Kim D."/>
            <person name="Ryu S."/>
            <person name="Kim W."/>
        </authorList>
    </citation>
    <scope>NUCLEOTIDE SEQUENCE [LARGE SCALE GENOMIC DNA]</scope>
    <source>
        <tissue evidence="1">Muscle</tissue>
    </source>
</reference>